<evidence type="ECO:0000313" key="3">
    <source>
        <dbReference type="Proteomes" id="UP000463975"/>
    </source>
</evidence>
<sequence>MEVYGSYNVVFLLVCLPITFTSYSSIFTLNIEEKNSHNKNSTYLYFKINLKHQLVHAFHVKTAHICKIDKYPENAAVTDARLLHDTKEEPLNFYKAGFLS</sequence>
<organism evidence="2 3">
    <name type="scientific">Aristophania vespae</name>
    <dbReference type="NCBI Taxonomy" id="2697033"/>
    <lineage>
        <taxon>Bacteria</taxon>
        <taxon>Pseudomonadati</taxon>
        <taxon>Pseudomonadota</taxon>
        <taxon>Alphaproteobacteria</taxon>
        <taxon>Acetobacterales</taxon>
        <taxon>Acetobacteraceae</taxon>
        <taxon>Aristophania</taxon>
    </lineage>
</organism>
<gene>
    <name evidence="2" type="ORF">GT348_03655</name>
</gene>
<keyword evidence="1" id="KW-0812">Transmembrane</keyword>
<dbReference type="EMBL" id="CP047652">
    <property type="protein sequence ID" value="QHI95481.1"/>
    <property type="molecule type" value="Genomic_DNA"/>
</dbReference>
<keyword evidence="1" id="KW-1133">Transmembrane helix</keyword>
<dbReference type="AlphaFoldDB" id="A0A6P1NKU0"/>
<protein>
    <submittedName>
        <fullName evidence="2">Uncharacterized protein</fullName>
    </submittedName>
</protein>
<keyword evidence="1" id="KW-0472">Membrane</keyword>
<evidence type="ECO:0000313" key="2">
    <source>
        <dbReference type="EMBL" id="QHI95481.1"/>
    </source>
</evidence>
<dbReference type="RefSeq" id="WP_160618558.1">
    <property type="nucleotide sequence ID" value="NZ_CP047652.1"/>
</dbReference>
<dbReference type="KEGG" id="bomb:GT348_03655"/>
<dbReference type="Proteomes" id="UP000463975">
    <property type="component" value="Chromosome"/>
</dbReference>
<feature type="transmembrane region" description="Helical" evidence="1">
    <location>
        <begin position="6"/>
        <end position="29"/>
    </location>
</feature>
<name>A0A6P1NKU0_9PROT</name>
<keyword evidence="3" id="KW-1185">Reference proteome</keyword>
<accession>A0A6P1NKU0</accession>
<reference evidence="2 3" key="1">
    <citation type="submission" date="2020-01" db="EMBL/GenBank/DDBJ databases">
        <title>Genome sequencing of strain KACC 21507.</title>
        <authorList>
            <person name="Heo J."/>
            <person name="Kim S.-J."/>
            <person name="Kim J.-S."/>
            <person name="Hong S.-B."/>
            <person name="Kwon S.-W."/>
        </authorList>
    </citation>
    <scope>NUCLEOTIDE SEQUENCE [LARGE SCALE GENOMIC DNA]</scope>
    <source>
        <strain evidence="2 3">KACC 21507</strain>
    </source>
</reference>
<evidence type="ECO:0000256" key="1">
    <source>
        <dbReference type="SAM" id="Phobius"/>
    </source>
</evidence>
<proteinExistence type="predicted"/>